<dbReference type="Proteomes" id="UP000268093">
    <property type="component" value="Unassembled WGS sequence"/>
</dbReference>
<name>A0A433DJ35_9FUNG</name>
<accession>A0A433DJ35</accession>
<comment type="caution">
    <text evidence="1">The sequence shown here is derived from an EMBL/GenBank/DDBJ whole genome shotgun (WGS) entry which is preliminary data.</text>
</comment>
<dbReference type="EMBL" id="RBNI01001119">
    <property type="protein sequence ID" value="RUP50863.1"/>
    <property type="molecule type" value="Genomic_DNA"/>
</dbReference>
<protein>
    <submittedName>
        <fullName evidence="1">Uncharacterized protein</fullName>
    </submittedName>
</protein>
<reference evidence="1 2" key="1">
    <citation type="journal article" date="2018" name="New Phytol.">
        <title>Phylogenomics of Endogonaceae and evolution of mycorrhizas within Mucoromycota.</title>
        <authorList>
            <person name="Chang Y."/>
            <person name="Desiro A."/>
            <person name="Na H."/>
            <person name="Sandor L."/>
            <person name="Lipzen A."/>
            <person name="Clum A."/>
            <person name="Barry K."/>
            <person name="Grigoriev I.V."/>
            <person name="Martin F.M."/>
            <person name="Stajich J.E."/>
            <person name="Smith M.E."/>
            <person name="Bonito G."/>
            <person name="Spatafora J.W."/>
        </authorList>
    </citation>
    <scope>NUCLEOTIDE SEQUENCE [LARGE SCALE GENOMIC DNA]</scope>
    <source>
        <strain evidence="1 2">GMNB39</strain>
    </source>
</reference>
<keyword evidence="2" id="KW-1185">Reference proteome</keyword>
<evidence type="ECO:0000313" key="2">
    <source>
        <dbReference type="Proteomes" id="UP000268093"/>
    </source>
</evidence>
<dbReference type="AlphaFoldDB" id="A0A433DJ35"/>
<organism evidence="1 2">
    <name type="scientific">Jimgerdemannia flammicorona</name>
    <dbReference type="NCBI Taxonomy" id="994334"/>
    <lineage>
        <taxon>Eukaryota</taxon>
        <taxon>Fungi</taxon>
        <taxon>Fungi incertae sedis</taxon>
        <taxon>Mucoromycota</taxon>
        <taxon>Mucoromycotina</taxon>
        <taxon>Endogonomycetes</taxon>
        <taxon>Endogonales</taxon>
        <taxon>Endogonaceae</taxon>
        <taxon>Jimgerdemannia</taxon>
    </lineage>
</organism>
<proteinExistence type="predicted"/>
<evidence type="ECO:0000313" key="1">
    <source>
        <dbReference type="EMBL" id="RUP50863.1"/>
    </source>
</evidence>
<gene>
    <name evidence="1" type="ORF">BC936DRAFT_137302</name>
</gene>
<sequence length="145" mass="15573">MLSNQSHAEKETTVKLFLPLCLAHPGPGLPGTLVGTFLSMEFALAAGPFPFSVTFDVDQVTLVARPACPAPLCAAPLPLPRVAIHIHKLELNVGGRGQLLRQCNAVGEVVWWARRYVGAGSHKLINVDVGIRCRAIMELEVTISV</sequence>